<dbReference type="AlphaFoldDB" id="A0A1G4RWL5"/>
<keyword evidence="5 10" id="KW-0479">Metal-binding</keyword>
<sequence length="329" mass="35605">MTLSLPALDRRVVIPDLVAEPQAPAGTVRHDLGGAAFATTWRVSIYAEADAVLMGLKARLQAVLDGIDREMSPYRIDSDLTRFNLAPAGTFVSLPARMMTVMCHALAMAELTHGAFDPAILPAVELWGFGAKAVPEGVPDISVLPASRWRDLVWQAEGIVKPEGVRIDLCAIAKGYAVDALMDLLKAEPGVCSALVEIGGELKGWGVQPDGLPFWVEIETPVNAVSVAALCDWAVATSGEQVRSFVHDGQVHSHIIDSRTQAPTRSGIVSVTVFNTDCWRADALATALVVMGETRAMDFAVTYDIPCLFWLRDGDGFRERLSPRLEDWL</sequence>
<name>A0A1G4RWL5_9CAUL</name>
<keyword evidence="12" id="KW-0449">Lipoprotein</keyword>
<dbReference type="InterPro" id="IPR003374">
    <property type="entry name" value="ApbE-like_sf"/>
</dbReference>
<evidence type="ECO:0000256" key="11">
    <source>
        <dbReference type="PIRSR" id="PIRSR006268-2"/>
    </source>
</evidence>
<dbReference type="InterPro" id="IPR024932">
    <property type="entry name" value="ApbE"/>
</dbReference>
<comment type="catalytic activity">
    <reaction evidence="9 10">
        <text>L-threonyl-[protein] + FAD = FMN-L-threonyl-[protein] + AMP + H(+)</text>
        <dbReference type="Rhea" id="RHEA:36847"/>
        <dbReference type="Rhea" id="RHEA-COMP:11060"/>
        <dbReference type="Rhea" id="RHEA-COMP:11061"/>
        <dbReference type="ChEBI" id="CHEBI:15378"/>
        <dbReference type="ChEBI" id="CHEBI:30013"/>
        <dbReference type="ChEBI" id="CHEBI:57692"/>
        <dbReference type="ChEBI" id="CHEBI:74257"/>
        <dbReference type="ChEBI" id="CHEBI:456215"/>
        <dbReference type="EC" id="2.7.1.180"/>
    </reaction>
</comment>
<dbReference type="SUPFAM" id="SSF143631">
    <property type="entry name" value="ApbE-like"/>
    <property type="match status" value="1"/>
</dbReference>
<organism evidence="12 13">
    <name type="scientific">Asticcacaulis taihuensis</name>
    <dbReference type="NCBI Taxonomy" id="260084"/>
    <lineage>
        <taxon>Bacteria</taxon>
        <taxon>Pseudomonadati</taxon>
        <taxon>Pseudomonadota</taxon>
        <taxon>Alphaproteobacteria</taxon>
        <taxon>Caulobacterales</taxon>
        <taxon>Caulobacteraceae</taxon>
        <taxon>Asticcacaulis</taxon>
    </lineage>
</organism>
<keyword evidence="6 10" id="KW-0274">FAD</keyword>
<feature type="binding site" evidence="11">
    <location>
        <position position="282"/>
    </location>
    <ligand>
        <name>Mg(2+)</name>
        <dbReference type="ChEBI" id="CHEBI:18420"/>
    </ligand>
</feature>
<dbReference type="EMBL" id="FMTS01000003">
    <property type="protein sequence ID" value="SCW61353.1"/>
    <property type="molecule type" value="Genomic_DNA"/>
</dbReference>
<comment type="cofactor">
    <cofactor evidence="11">
        <name>Mg(2+)</name>
        <dbReference type="ChEBI" id="CHEBI:18420"/>
    </cofactor>
    <cofactor evidence="11">
        <name>Mn(2+)</name>
        <dbReference type="ChEBI" id="CHEBI:29035"/>
    </cofactor>
    <text evidence="11">Magnesium. Can also use manganese.</text>
</comment>
<dbReference type="OrthoDB" id="9778595at2"/>
<feature type="binding site" evidence="11">
    <location>
        <position position="286"/>
    </location>
    <ligand>
        <name>Mg(2+)</name>
        <dbReference type="ChEBI" id="CHEBI:18420"/>
    </ligand>
</feature>
<keyword evidence="7 10" id="KW-0460">Magnesium</keyword>
<proteinExistence type="inferred from homology"/>
<dbReference type="PIRSF" id="PIRSF006268">
    <property type="entry name" value="ApbE"/>
    <property type="match status" value="1"/>
</dbReference>
<dbReference type="Proteomes" id="UP000199150">
    <property type="component" value="Unassembled WGS sequence"/>
</dbReference>
<evidence type="ECO:0000256" key="1">
    <source>
        <dbReference type="ARBA" id="ARBA00011955"/>
    </source>
</evidence>
<evidence type="ECO:0000256" key="10">
    <source>
        <dbReference type="PIRNR" id="PIRNR006268"/>
    </source>
</evidence>
<comment type="similarity">
    <text evidence="10">Belongs to the ApbE family.</text>
</comment>
<evidence type="ECO:0000313" key="12">
    <source>
        <dbReference type="EMBL" id="SCW61353.1"/>
    </source>
</evidence>
<keyword evidence="3 10" id="KW-0285">Flavoprotein</keyword>
<feature type="binding site" evidence="11">
    <location>
        <position position="171"/>
    </location>
    <ligand>
        <name>Mg(2+)</name>
        <dbReference type="ChEBI" id="CHEBI:18420"/>
    </ligand>
</feature>
<evidence type="ECO:0000256" key="9">
    <source>
        <dbReference type="ARBA" id="ARBA00048540"/>
    </source>
</evidence>
<keyword evidence="4 10" id="KW-0808">Transferase</keyword>
<evidence type="ECO:0000256" key="2">
    <source>
        <dbReference type="ARBA" id="ARBA00016337"/>
    </source>
</evidence>
<evidence type="ECO:0000256" key="6">
    <source>
        <dbReference type="ARBA" id="ARBA00022827"/>
    </source>
</evidence>
<dbReference type="GO" id="GO:0016740">
    <property type="term" value="F:transferase activity"/>
    <property type="evidence" value="ECO:0007669"/>
    <property type="project" value="UniProtKB-UniRule"/>
</dbReference>
<reference evidence="13" key="1">
    <citation type="submission" date="2016-10" db="EMBL/GenBank/DDBJ databases">
        <authorList>
            <person name="Varghese N."/>
            <person name="Submissions S."/>
        </authorList>
    </citation>
    <scope>NUCLEOTIDE SEQUENCE [LARGE SCALE GENOMIC DNA]</scope>
    <source>
        <strain evidence="13">CGMCC 1.3431</strain>
    </source>
</reference>
<dbReference type="Gene3D" id="3.10.520.10">
    <property type="entry name" value="ApbE-like domains"/>
    <property type="match status" value="1"/>
</dbReference>
<evidence type="ECO:0000256" key="5">
    <source>
        <dbReference type="ARBA" id="ARBA00022723"/>
    </source>
</evidence>
<evidence type="ECO:0000256" key="3">
    <source>
        <dbReference type="ARBA" id="ARBA00022630"/>
    </source>
</evidence>
<gene>
    <name evidence="12" type="ORF">SAMN02927928_2217</name>
</gene>
<keyword evidence="13" id="KW-1185">Reference proteome</keyword>
<evidence type="ECO:0000256" key="4">
    <source>
        <dbReference type="ARBA" id="ARBA00022679"/>
    </source>
</evidence>
<evidence type="ECO:0000313" key="13">
    <source>
        <dbReference type="Proteomes" id="UP000199150"/>
    </source>
</evidence>
<dbReference type="PANTHER" id="PTHR30040:SF2">
    <property type="entry name" value="FAD:PROTEIN FMN TRANSFERASE"/>
    <property type="match status" value="1"/>
</dbReference>
<protein>
    <recommendedName>
        <fullName evidence="2 10">FAD:protein FMN transferase</fullName>
        <ecNumber evidence="1 10">2.7.1.180</ecNumber>
    </recommendedName>
    <alternativeName>
        <fullName evidence="8 10">Flavin transferase</fullName>
    </alternativeName>
</protein>
<accession>A0A1G4RWL5</accession>
<evidence type="ECO:0000256" key="7">
    <source>
        <dbReference type="ARBA" id="ARBA00022842"/>
    </source>
</evidence>
<dbReference type="STRING" id="260084.SAMN02927928_2217"/>
<dbReference type="PANTHER" id="PTHR30040">
    <property type="entry name" value="THIAMINE BIOSYNTHESIS LIPOPROTEIN APBE"/>
    <property type="match status" value="1"/>
</dbReference>
<dbReference type="GO" id="GO:0046872">
    <property type="term" value="F:metal ion binding"/>
    <property type="evidence" value="ECO:0007669"/>
    <property type="project" value="UniProtKB-UniRule"/>
</dbReference>
<dbReference type="EC" id="2.7.1.180" evidence="1 10"/>
<evidence type="ECO:0000256" key="8">
    <source>
        <dbReference type="ARBA" id="ARBA00031306"/>
    </source>
</evidence>
<dbReference type="Pfam" id="PF02424">
    <property type="entry name" value="ApbE"/>
    <property type="match status" value="1"/>
</dbReference>
<dbReference type="RefSeq" id="WP_090647714.1">
    <property type="nucleotide sequence ID" value="NZ_CBCRYE010000001.1"/>
</dbReference>